<accession>A0AAD9KGG8</accession>
<gene>
    <name evidence="1" type="ORF">LSH36_3g11039</name>
</gene>
<proteinExistence type="predicted"/>
<keyword evidence="2" id="KW-1185">Reference proteome</keyword>
<protein>
    <submittedName>
        <fullName evidence="1">Uncharacterized protein</fullName>
    </submittedName>
</protein>
<organism evidence="1 2">
    <name type="scientific">Paralvinella palmiformis</name>
    <dbReference type="NCBI Taxonomy" id="53620"/>
    <lineage>
        <taxon>Eukaryota</taxon>
        <taxon>Metazoa</taxon>
        <taxon>Spiralia</taxon>
        <taxon>Lophotrochozoa</taxon>
        <taxon>Annelida</taxon>
        <taxon>Polychaeta</taxon>
        <taxon>Sedentaria</taxon>
        <taxon>Canalipalpata</taxon>
        <taxon>Terebellida</taxon>
        <taxon>Terebelliformia</taxon>
        <taxon>Alvinellidae</taxon>
        <taxon>Paralvinella</taxon>
    </lineage>
</organism>
<dbReference type="AlphaFoldDB" id="A0AAD9KGG8"/>
<reference evidence="1" key="1">
    <citation type="journal article" date="2023" name="Mol. Biol. Evol.">
        <title>Third-Generation Sequencing Reveals the Adaptive Role of the Epigenome in Three Deep-Sea Polychaetes.</title>
        <authorList>
            <person name="Perez M."/>
            <person name="Aroh O."/>
            <person name="Sun Y."/>
            <person name="Lan Y."/>
            <person name="Juniper S.K."/>
            <person name="Young C.R."/>
            <person name="Angers B."/>
            <person name="Qian P.Y."/>
        </authorList>
    </citation>
    <scope>NUCLEOTIDE SEQUENCE</scope>
    <source>
        <strain evidence="1">P08H-3</strain>
    </source>
</reference>
<comment type="caution">
    <text evidence="1">The sequence shown here is derived from an EMBL/GenBank/DDBJ whole genome shotgun (WGS) entry which is preliminary data.</text>
</comment>
<evidence type="ECO:0000313" key="1">
    <source>
        <dbReference type="EMBL" id="KAK2170325.1"/>
    </source>
</evidence>
<evidence type="ECO:0000313" key="2">
    <source>
        <dbReference type="Proteomes" id="UP001208570"/>
    </source>
</evidence>
<sequence>MNKNLLEMDWKTDLNTLTAEDAWKFFSSMLNYQMRKYIPKSAPSKDKRRKICMTREAIAKHTKKQQTWKRYEMTEDRIDYIRATD</sequence>
<name>A0AAD9KGG8_9ANNE</name>
<dbReference type="Proteomes" id="UP001208570">
    <property type="component" value="Unassembled WGS sequence"/>
</dbReference>
<dbReference type="EMBL" id="JAODUP010000003">
    <property type="protein sequence ID" value="KAK2170325.1"/>
    <property type="molecule type" value="Genomic_DNA"/>
</dbReference>